<reference evidence="2 3" key="1">
    <citation type="journal article" date="2023" name="Mol. Biol. Evol.">
        <title>Genomics of Secondarily Temperate Adaptation in the Only Non-Antarctic Icefish.</title>
        <authorList>
            <person name="Rivera-Colon A.G."/>
            <person name="Rayamajhi N."/>
            <person name="Minhas B.F."/>
            <person name="Madrigal G."/>
            <person name="Bilyk K.T."/>
            <person name="Yoon V."/>
            <person name="Hune M."/>
            <person name="Gregory S."/>
            <person name="Cheng C.H.C."/>
            <person name="Catchen J.M."/>
        </authorList>
    </citation>
    <scope>NUCLEOTIDE SEQUENCE [LARGE SCALE GENOMIC DNA]</scope>
    <source>
        <tissue evidence="2">White muscle</tissue>
    </source>
</reference>
<accession>A0AAN8HRH4</accession>
<evidence type="ECO:0000313" key="3">
    <source>
        <dbReference type="Proteomes" id="UP001331515"/>
    </source>
</evidence>
<organism evidence="2 3">
    <name type="scientific">Champsocephalus gunnari</name>
    <name type="common">Mackerel icefish</name>
    <dbReference type="NCBI Taxonomy" id="52237"/>
    <lineage>
        <taxon>Eukaryota</taxon>
        <taxon>Metazoa</taxon>
        <taxon>Chordata</taxon>
        <taxon>Craniata</taxon>
        <taxon>Vertebrata</taxon>
        <taxon>Euteleostomi</taxon>
        <taxon>Actinopterygii</taxon>
        <taxon>Neopterygii</taxon>
        <taxon>Teleostei</taxon>
        <taxon>Neoteleostei</taxon>
        <taxon>Acanthomorphata</taxon>
        <taxon>Eupercaria</taxon>
        <taxon>Perciformes</taxon>
        <taxon>Notothenioidei</taxon>
        <taxon>Channichthyidae</taxon>
        <taxon>Champsocephalus</taxon>
    </lineage>
</organism>
<sequence>MAAVSVLSLPHSNAEVERLFSQMSVVKSKLRNRMALQTLNSILYVRYGLKLSGDACYEHKLPDDVLQLFGTSSAYSFKSALSVAEPAIESLDQNDDMLFL</sequence>
<dbReference type="AlphaFoldDB" id="A0AAN8HRH4"/>
<name>A0AAN8HRH4_CHAGU</name>
<evidence type="ECO:0000313" key="2">
    <source>
        <dbReference type="EMBL" id="KAK5925671.1"/>
    </source>
</evidence>
<dbReference type="InterPro" id="IPR012337">
    <property type="entry name" value="RNaseH-like_sf"/>
</dbReference>
<dbReference type="EMBL" id="JAURVH010001520">
    <property type="protein sequence ID" value="KAK5925671.1"/>
    <property type="molecule type" value="Genomic_DNA"/>
</dbReference>
<dbReference type="GO" id="GO:0046983">
    <property type="term" value="F:protein dimerization activity"/>
    <property type="evidence" value="ECO:0007669"/>
    <property type="project" value="InterPro"/>
</dbReference>
<comment type="caution">
    <text evidence="2">The sequence shown here is derived from an EMBL/GenBank/DDBJ whole genome shotgun (WGS) entry which is preliminary data.</text>
</comment>
<protein>
    <recommendedName>
        <fullName evidence="1">HAT C-terminal dimerisation domain-containing protein</fullName>
    </recommendedName>
</protein>
<dbReference type="SUPFAM" id="SSF53098">
    <property type="entry name" value="Ribonuclease H-like"/>
    <property type="match status" value="1"/>
</dbReference>
<dbReference type="Proteomes" id="UP001331515">
    <property type="component" value="Unassembled WGS sequence"/>
</dbReference>
<dbReference type="InterPro" id="IPR008906">
    <property type="entry name" value="HATC_C_dom"/>
</dbReference>
<feature type="domain" description="HAT C-terminal dimerisation" evidence="1">
    <location>
        <begin position="3"/>
        <end position="47"/>
    </location>
</feature>
<proteinExistence type="predicted"/>
<keyword evidence="3" id="KW-1185">Reference proteome</keyword>
<gene>
    <name evidence="2" type="ORF">CgunFtcFv8_018178</name>
</gene>
<dbReference type="Pfam" id="PF05699">
    <property type="entry name" value="Dimer_Tnp_hAT"/>
    <property type="match status" value="1"/>
</dbReference>
<evidence type="ECO:0000259" key="1">
    <source>
        <dbReference type="Pfam" id="PF05699"/>
    </source>
</evidence>